<accession>A0A2Y9U036</accession>
<dbReference type="InterPro" id="IPR012332">
    <property type="entry name" value="Autotransporter_pectin_lyase_C"/>
</dbReference>
<organism evidence="3 4">
    <name type="scientific">Limnobaculum parvum</name>
    <dbReference type="NCBI Taxonomy" id="2172103"/>
    <lineage>
        <taxon>Bacteria</taxon>
        <taxon>Pseudomonadati</taxon>
        <taxon>Pseudomonadota</taxon>
        <taxon>Gammaproteobacteria</taxon>
        <taxon>Enterobacterales</taxon>
        <taxon>Budviciaceae</taxon>
        <taxon>Limnobaculum</taxon>
    </lineage>
</organism>
<reference evidence="3 4" key="1">
    <citation type="journal article" date="2019" name="Int. J. Syst. Evol. Microbiol.">
        <title>Limnobaculum parvum gen. nov., sp. nov., isolated from a freshwater lake.</title>
        <authorList>
            <person name="Baek C."/>
            <person name="Shin S.K."/>
            <person name="Yi H."/>
        </authorList>
    </citation>
    <scope>NUCLEOTIDE SEQUENCE [LARGE SCALE GENOMIC DNA]</scope>
    <source>
        <strain evidence="3 4">HYN0051</strain>
    </source>
</reference>
<keyword evidence="4" id="KW-1185">Reference proteome</keyword>
<protein>
    <submittedName>
        <fullName evidence="3">Autotransporter outer membrane beta-barrel domain-containing protein</fullName>
    </submittedName>
</protein>
<dbReference type="PROSITE" id="PS51208">
    <property type="entry name" value="AUTOTRANSPORTER"/>
    <property type="match status" value="1"/>
</dbReference>
<dbReference type="SUPFAM" id="SSF103515">
    <property type="entry name" value="Autotransporter"/>
    <property type="match status" value="1"/>
</dbReference>
<name>A0A2Y9U036_9GAMM</name>
<dbReference type="Gene3D" id="2.160.20.20">
    <property type="match status" value="2"/>
</dbReference>
<dbReference type="Proteomes" id="UP000244908">
    <property type="component" value="Chromosome"/>
</dbReference>
<dbReference type="EMBL" id="CP029185">
    <property type="protein sequence ID" value="AWH89004.1"/>
    <property type="molecule type" value="Genomic_DNA"/>
</dbReference>
<dbReference type="PANTHER" id="PTHR35037:SF2">
    <property type="match status" value="1"/>
</dbReference>
<dbReference type="KEGG" id="lpv:HYN51_10805"/>
<dbReference type="PANTHER" id="PTHR35037">
    <property type="entry name" value="C-TERMINAL REGION OF AIDA-LIKE PROTEIN"/>
    <property type="match status" value="1"/>
</dbReference>
<feature type="domain" description="Autotransporter" evidence="2">
    <location>
        <begin position="824"/>
        <end position="1098"/>
    </location>
</feature>
<dbReference type="InterPro" id="IPR006315">
    <property type="entry name" value="OM_autotransptr_brl_dom"/>
</dbReference>
<dbReference type="Gene3D" id="2.40.128.130">
    <property type="entry name" value="Autotransporter beta-domain"/>
    <property type="match status" value="1"/>
</dbReference>
<dbReference type="SUPFAM" id="SSF51126">
    <property type="entry name" value="Pectin lyase-like"/>
    <property type="match status" value="1"/>
</dbReference>
<dbReference type="InterPro" id="IPR005546">
    <property type="entry name" value="Autotransporte_beta"/>
</dbReference>
<keyword evidence="1" id="KW-0732">Signal</keyword>
<evidence type="ECO:0000313" key="3">
    <source>
        <dbReference type="EMBL" id="AWH89004.1"/>
    </source>
</evidence>
<evidence type="ECO:0000256" key="1">
    <source>
        <dbReference type="SAM" id="SignalP"/>
    </source>
</evidence>
<gene>
    <name evidence="3" type="ORF">HYN51_10805</name>
</gene>
<sequence length="1098" mass="115829">MLKKINNRRLTALSISILSTMSLPAFANITYNNITLNEPLYWTPLRDNDSLGINSSSLLHTGSEGSLTVVGPMTGGSITIDKSSFADNINMKQSYSNINFSMTDSTIDSLEFLELVTGSTINLTNVESNGNDSAIRLGNINNSNNTINIKNFNKAFLIDLEGSNSKINIEDTKILSGLSLFGENNTLNFKNSEILFNISLNGNNNTYNFDNLISSDRIPKTLIVLGGNSLENNNNTATLSNTILNTSNESSFDVLYFNKSGSNNTFNIINSTFHDDNPVTANDSALIVVSGASSAHNNVTNSTINTGNGYIFLDLTPQGGNAFIASNSTLTGAIMAEADQTSTIGLSSNSIWNLTGEKSVGNRLHIDDSQVNIGSSTLIANILKTNNSKINLGNAGTLTVNSDTDFVTSQVTMADNSLLNVNGYITLDNATLTTGAGSKIASNTLNIINGSNLTLNSQSTLTSSGGITLNSGTLNVLSGNSLNTSDVALAANSNLNLTGATLETSGSTSLNNSAFTATSGSTLNTMALALAENSKLNLTGSVLNTQGNLNLNNSGLSAQSGSTLNIADLALAENSKLNLTGSVLNTQGNLNLNNSGLSAQSGSTLSIADLAMAANSRLSLNASTLSSTGNIALDSSLFTMDSGSHLTTNDVTLTNNATLLMLRTSDVTAKSIQLNNGNLAIGNGQVTTESLSTGGGEASSQITPQALSVSNARIRINVDGHLTANSATGTYNTTIASIGSIGQYDGREMITTNGGGAIFDDGDGYDLGIFRYDLVQQGNSWYLQERKHDLSSSARAVASLSQASLTSWNAETDSVHQRMTVSRRDNDQGSAWGSYLGAHTSTQLSNGEKASQSVNGFSLGVDKRLNTDLGSYLLGVAVSRGISNIDHMINSSYGNSHDVNMQAYTSYSNPLGFFLDGLVSYSVINSKITTVSLDDEHSDGSLDTHGFGASLKGGYHYVLPNTAFIEPYVRASMLNIADKSYSLDNGLRVTNNQYKSLQGELGVDIGKTFALGDSMEQTLRPYVKVAYQQEFKDNNTIDVNNYTISNNIDGSGGKVGTGLEYTIKRNFGAYVTANYGSKTGDTGTDTHLTGTAGLRYNW</sequence>
<dbReference type="InterPro" id="IPR051551">
    <property type="entry name" value="Autotransporter_adhesion"/>
</dbReference>
<dbReference type="InterPro" id="IPR036709">
    <property type="entry name" value="Autotransporte_beta_dom_sf"/>
</dbReference>
<dbReference type="GO" id="GO:0019867">
    <property type="term" value="C:outer membrane"/>
    <property type="evidence" value="ECO:0007669"/>
    <property type="project" value="InterPro"/>
</dbReference>
<dbReference type="Pfam" id="PF03797">
    <property type="entry name" value="Autotransporter"/>
    <property type="match status" value="1"/>
</dbReference>
<evidence type="ECO:0000259" key="2">
    <source>
        <dbReference type="PROSITE" id="PS51208"/>
    </source>
</evidence>
<dbReference type="AlphaFoldDB" id="A0A2Y9U036"/>
<proteinExistence type="predicted"/>
<feature type="signal peptide" evidence="1">
    <location>
        <begin position="1"/>
        <end position="27"/>
    </location>
</feature>
<feature type="chain" id="PRO_5015965377" evidence="1">
    <location>
        <begin position="28"/>
        <end position="1098"/>
    </location>
</feature>
<evidence type="ECO:0000313" key="4">
    <source>
        <dbReference type="Proteomes" id="UP000244908"/>
    </source>
</evidence>
<dbReference type="NCBIfam" id="TIGR01414">
    <property type="entry name" value="autotrans_barl"/>
    <property type="match status" value="1"/>
</dbReference>
<dbReference type="InterPro" id="IPR011050">
    <property type="entry name" value="Pectin_lyase_fold/virulence"/>
</dbReference>
<dbReference type="SMART" id="SM00869">
    <property type="entry name" value="Autotransporter"/>
    <property type="match status" value="1"/>
</dbReference>